<evidence type="ECO:0000256" key="6">
    <source>
        <dbReference type="SAM" id="MobiDB-lite"/>
    </source>
</evidence>
<feature type="transmembrane region" description="Helical" evidence="7">
    <location>
        <begin position="30"/>
        <end position="53"/>
    </location>
</feature>
<feature type="transmembrane region" description="Helical" evidence="7">
    <location>
        <begin position="165"/>
        <end position="186"/>
    </location>
</feature>
<keyword evidence="9" id="KW-1185">Reference proteome</keyword>
<evidence type="ECO:0000256" key="7">
    <source>
        <dbReference type="SAM" id="Phobius"/>
    </source>
</evidence>
<dbReference type="AlphaFoldDB" id="A0A5S4FFS7"/>
<protein>
    <submittedName>
        <fullName evidence="8">APC family permease</fullName>
    </submittedName>
</protein>
<evidence type="ECO:0000313" key="9">
    <source>
        <dbReference type="Proteomes" id="UP000306628"/>
    </source>
</evidence>
<organism evidence="8 9">
    <name type="scientific">Nonomuraea zeae</name>
    <dbReference type="NCBI Taxonomy" id="1642303"/>
    <lineage>
        <taxon>Bacteria</taxon>
        <taxon>Bacillati</taxon>
        <taxon>Actinomycetota</taxon>
        <taxon>Actinomycetes</taxon>
        <taxon>Streptosporangiales</taxon>
        <taxon>Streptosporangiaceae</taxon>
        <taxon>Nonomuraea</taxon>
    </lineage>
</organism>
<feature type="transmembrane region" description="Helical" evidence="7">
    <location>
        <begin position="429"/>
        <end position="450"/>
    </location>
</feature>
<feature type="transmembrane region" description="Helical" evidence="7">
    <location>
        <begin position="59"/>
        <end position="80"/>
    </location>
</feature>
<name>A0A5S4FFS7_9ACTN</name>
<keyword evidence="5 7" id="KW-0472">Membrane</keyword>
<accession>A0A5S4FFS7</accession>
<comment type="subcellular location">
    <subcellularLocation>
        <location evidence="1">Cell membrane</location>
        <topology evidence="1">Multi-pass membrane protein</topology>
    </subcellularLocation>
</comment>
<sequence length="506" mass="54426">MERFVVRTQENIEQFGYRQELRRGVGLTDLVFYGLVFMVPIAPFVIFGLVFSTSAGMPVLAYLVGMIALLFTAASYAQMVKAFPLSGSVYNYAGRGISAPVGFLTGWMILLDYILVPSLLYLAAAIAMNKSVPQVPVWVWLLIFVLVNTVINLRGIRMTVKLTRVMILLQLVVLALFLAIGVWALLQGKGRGFSLSPLFNLETFSWPVVFAAVSVAILSFLGFDGISMLVEESTGGSAQVGRAMRLALILAGVLFIAQVWVAALLVPDPAGVIAGNTETAFYDAAAVAGGEWLGHLTSVATALSWGLANTLVAQVAVSRLLYAMARDRQLPSFLAKVSVRHSVPGNAILLISTLSVGLGIWMSTRGDGVDLLTSLINMGAMVAFIVLHVSVIVHYSLRNDSGKWWSHLIAPLIGIGILVFVVINANVLAQITGLVWLLVGVLVLAFLYAIGRRPAVSGLPANLKNTDLKNTDLKHTGRTQSGPGQADSKHVDPKHVDPKHADAPRR</sequence>
<dbReference type="PIRSF" id="PIRSF006060">
    <property type="entry name" value="AA_transporter"/>
    <property type="match status" value="1"/>
</dbReference>
<keyword evidence="3 7" id="KW-0812">Transmembrane</keyword>
<feature type="transmembrane region" description="Helical" evidence="7">
    <location>
        <begin position="343"/>
        <end position="363"/>
    </location>
</feature>
<evidence type="ECO:0000256" key="5">
    <source>
        <dbReference type="ARBA" id="ARBA00023136"/>
    </source>
</evidence>
<dbReference type="PANTHER" id="PTHR42770:SF16">
    <property type="entry name" value="AMINO ACID PERMEASE"/>
    <property type="match status" value="1"/>
</dbReference>
<feature type="transmembrane region" description="Helical" evidence="7">
    <location>
        <begin position="404"/>
        <end position="423"/>
    </location>
</feature>
<evidence type="ECO:0000256" key="2">
    <source>
        <dbReference type="ARBA" id="ARBA00022475"/>
    </source>
</evidence>
<dbReference type="OrthoDB" id="4568421at2"/>
<evidence type="ECO:0000313" key="8">
    <source>
        <dbReference type="EMBL" id="TMR18075.1"/>
    </source>
</evidence>
<dbReference type="GO" id="GO:0005886">
    <property type="term" value="C:plasma membrane"/>
    <property type="evidence" value="ECO:0007669"/>
    <property type="project" value="UniProtKB-SubCell"/>
</dbReference>
<feature type="transmembrane region" description="Helical" evidence="7">
    <location>
        <begin position="302"/>
        <end position="322"/>
    </location>
</feature>
<dbReference type="Proteomes" id="UP000306628">
    <property type="component" value="Unassembled WGS sequence"/>
</dbReference>
<feature type="transmembrane region" description="Helical" evidence="7">
    <location>
        <begin position="375"/>
        <end position="397"/>
    </location>
</feature>
<comment type="caution">
    <text evidence="8">The sequence shown here is derived from an EMBL/GenBank/DDBJ whole genome shotgun (WGS) entry which is preliminary data.</text>
</comment>
<dbReference type="InterPro" id="IPR050367">
    <property type="entry name" value="APC_superfamily"/>
</dbReference>
<dbReference type="GO" id="GO:0022857">
    <property type="term" value="F:transmembrane transporter activity"/>
    <property type="evidence" value="ECO:0007669"/>
    <property type="project" value="InterPro"/>
</dbReference>
<keyword evidence="2" id="KW-1003">Cell membrane</keyword>
<evidence type="ECO:0000256" key="3">
    <source>
        <dbReference type="ARBA" id="ARBA00022692"/>
    </source>
</evidence>
<feature type="transmembrane region" description="Helical" evidence="7">
    <location>
        <begin position="246"/>
        <end position="266"/>
    </location>
</feature>
<feature type="transmembrane region" description="Helical" evidence="7">
    <location>
        <begin position="206"/>
        <end position="226"/>
    </location>
</feature>
<feature type="region of interest" description="Disordered" evidence="6">
    <location>
        <begin position="470"/>
        <end position="506"/>
    </location>
</feature>
<feature type="transmembrane region" description="Helical" evidence="7">
    <location>
        <begin position="101"/>
        <end position="123"/>
    </location>
</feature>
<dbReference type="Pfam" id="PF13520">
    <property type="entry name" value="AA_permease_2"/>
    <property type="match status" value="1"/>
</dbReference>
<dbReference type="Gene3D" id="1.20.1740.10">
    <property type="entry name" value="Amino acid/polyamine transporter I"/>
    <property type="match status" value="1"/>
</dbReference>
<feature type="compositionally biased region" description="Basic and acidic residues" evidence="6">
    <location>
        <begin position="487"/>
        <end position="506"/>
    </location>
</feature>
<gene>
    <name evidence="8" type="ORF">ETD85_53780</name>
</gene>
<evidence type="ECO:0000256" key="4">
    <source>
        <dbReference type="ARBA" id="ARBA00022989"/>
    </source>
</evidence>
<reference evidence="8 9" key="1">
    <citation type="submission" date="2019-05" db="EMBL/GenBank/DDBJ databases">
        <title>Draft genome sequence of Nonomuraea zeae DSM 100528.</title>
        <authorList>
            <person name="Saricaoglu S."/>
            <person name="Isik K."/>
        </authorList>
    </citation>
    <scope>NUCLEOTIDE SEQUENCE [LARGE SCALE GENOMIC DNA]</scope>
    <source>
        <strain evidence="8 9">DSM 100528</strain>
    </source>
</reference>
<evidence type="ECO:0000256" key="1">
    <source>
        <dbReference type="ARBA" id="ARBA00004651"/>
    </source>
</evidence>
<keyword evidence="4 7" id="KW-1133">Transmembrane helix</keyword>
<proteinExistence type="predicted"/>
<dbReference type="InterPro" id="IPR002293">
    <property type="entry name" value="AA/rel_permease1"/>
</dbReference>
<dbReference type="EMBL" id="VCKX01000347">
    <property type="protein sequence ID" value="TMR18075.1"/>
    <property type="molecule type" value="Genomic_DNA"/>
</dbReference>
<dbReference type="PANTHER" id="PTHR42770">
    <property type="entry name" value="AMINO ACID TRANSPORTER-RELATED"/>
    <property type="match status" value="1"/>
</dbReference>
<feature type="transmembrane region" description="Helical" evidence="7">
    <location>
        <begin position="135"/>
        <end position="153"/>
    </location>
</feature>